<evidence type="ECO:0000313" key="3">
    <source>
        <dbReference type="Proteomes" id="UP000783863"/>
    </source>
</evidence>
<name>A0A8J7YIE2_9EURY</name>
<gene>
    <name evidence="2" type="ORF">EGD98_06255</name>
</gene>
<comment type="caution">
    <text evidence="2">The sequence shown here is derived from an EMBL/GenBank/DDBJ whole genome shotgun (WGS) entry which is preliminary data.</text>
</comment>
<keyword evidence="3" id="KW-1185">Reference proteome</keyword>
<protein>
    <submittedName>
        <fullName evidence="2">Uncharacterized protein</fullName>
    </submittedName>
</protein>
<dbReference type="RefSeq" id="WP_220587486.1">
    <property type="nucleotide sequence ID" value="NZ_RKLQ01000001.1"/>
</dbReference>
<feature type="region of interest" description="Disordered" evidence="1">
    <location>
        <begin position="346"/>
        <end position="365"/>
    </location>
</feature>
<accession>A0A8J7YIE2</accession>
<evidence type="ECO:0000256" key="1">
    <source>
        <dbReference type="SAM" id="MobiDB-lite"/>
    </source>
</evidence>
<proteinExistence type="predicted"/>
<dbReference type="Proteomes" id="UP000783863">
    <property type="component" value="Unassembled WGS sequence"/>
</dbReference>
<reference evidence="2" key="1">
    <citation type="submission" date="2021-06" db="EMBL/GenBank/DDBJ databases">
        <title>Halomicroarcula sp. F24A a new haloarchaeum isolated from saline soil.</title>
        <authorList>
            <person name="Duran-Viseras A."/>
            <person name="Sanchez-Porro C."/>
            <person name="Ventosa A."/>
        </authorList>
    </citation>
    <scope>NUCLEOTIDE SEQUENCE</scope>
    <source>
        <strain evidence="2">F24A</strain>
    </source>
</reference>
<evidence type="ECO:0000313" key="2">
    <source>
        <dbReference type="EMBL" id="MBX0303274.1"/>
    </source>
</evidence>
<sequence length="724" mass="76134">MKNTRRETLTAIGTASLWTTLGSGVVLGSTTGFTGTGSPIQKAIYDVTQSREGPYLVAANGDVLARRAATAADDTDYEQVLDAGLRAGDKTFYGTDSTDDGRNVWLAGESGRVGYYDAVDEQFTDYSNPNGLSPTWRDVAVAGVAGRDKVYLFGDGGEVLVGERDGPGMEWESAAVFNGGNTIYGGSLVDETTGYCCDSTGTVYETVDGGSTWTNIGIRRTNKPMYDIDAVATDTVTAVGGGGRIFEYDGTEWSKYKPGSSDVRGVDRTTDDQVAVGVGGRLYTRSSDGWSVTNFDSSKTLRGVALDTTGSYPDAVGGNGGQIFERGTYTAYPDDLRLESADKPSIGYEFDVSGPTTGTDRNELDDDVTQTTTGYTVEGSVGDGDRVDRYRYGGDVSGFSVTSGPASKLTTVRSGTEVSVERLTDRTWTEVATPVDVTLYEIVETTGAFYAAGESGRIIKTDSNGDWVVVTKTGVKGGGNTLYGAGVTDDRAAVWVAGGSGVIGRIDPSTDEITDYSDTETYTTTWTDVATAGTTESETVYLVNGSGEVVTGDYDGTTLTLGDAVKPGNGSSIRGVTCIDADLAYVCDDNSTVYETRDGGATWTDIGISWAGVTLYDVAAVGRDDITVVGGSGRLFRYNGAVWTLTKLGGNSRIGVDRSADRGVAVGGSAEVFEREIEGWTETYEDASDVTLNSGIVVRDDSTASKYAVGGNGVALRQTIDDPL</sequence>
<dbReference type="EMBL" id="RKLQ01000001">
    <property type="protein sequence ID" value="MBX0303274.1"/>
    <property type="molecule type" value="Genomic_DNA"/>
</dbReference>
<dbReference type="AlphaFoldDB" id="A0A8J7YIE2"/>
<organism evidence="2 3">
    <name type="scientific">Haloarcula salinisoli</name>
    <dbReference type="NCBI Taxonomy" id="2487746"/>
    <lineage>
        <taxon>Archaea</taxon>
        <taxon>Methanobacteriati</taxon>
        <taxon>Methanobacteriota</taxon>
        <taxon>Stenosarchaea group</taxon>
        <taxon>Halobacteria</taxon>
        <taxon>Halobacteriales</taxon>
        <taxon>Haloarculaceae</taxon>
        <taxon>Haloarcula</taxon>
    </lineage>
</organism>